<dbReference type="KEGG" id="bsb:Bresu_3162"/>
<dbReference type="EMBL" id="CP002102">
    <property type="protein sequence ID" value="ADL02468.1"/>
    <property type="molecule type" value="Genomic_DNA"/>
</dbReference>
<dbReference type="InParanoid" id="D9QFF3"/>
<dbReference type="STRING" id="633149.Bresu_3162"/>
<dbReference type="Pfam" id="PF01642">
    <property type="entry name" value="MM_CoA_mutase"/>
    <property type="match status" value="1"/>
</dbReference>
<dbReference type="Gene3D" id="3.20.20.240">
    <property type="entry name" value="Methylmalonyl-CoA mutase"/>
    <property type="match status" value="1"/>
</dbReference>
<gene>
    <name evidence="2" type="ordered locus">Bresu_3162</name>
</gene>
<dbReference type="GO" id="GO:0004494">
    <property type="term" value="F:methylmalonyl-CoA mutase activity"/>
    <property type="evidence" value="ECO:0007669"/>
    <property type="project" value="UniProtKB-EC"/>
</dbReference>
<dbReference type="PANTHER" id="PTHR48101:SF4">
    <property type="entry name" value="METHYLMALONYL-COA MUTASE, MITOCHONDRIAL"/>
    <property type="match status" value="1"/>
</dbReference>
<keyword evidence="3" id="KW-1185">Reference proteome</keyword>
<name>D9QFF3_BRESC</name>
<dbReference type="eggNOG" id="COG1884">
    <property type="taxonomic scope" value="Bacteria"/>
</dbReference>
<sequence length="467" mass="48119">MPECALTQTFPIPSPADWRVEAEKALKGKPVEGLVHLDADHLTTRPLYGRANASEAVFAPRASDADGRAWDLRTQVEGDDPDAVNATVLGDLEGGAASVILSGAVLADSEPLGRALAGVAVELAPVALDAGIDGPDAANALAVVAKGAPRALLMFHMDPLTAFAAAGGSPRPIEAHVELAANTAARHAGAYPEATFFLATGRAAHEAGGSAGQELGFAAAAAATYVKAAVAAGLPVERALSGTVLGVSVDAEYFDSLARVRALRLIWRSISKAFGHETPARIEARSSRRMLAAKDPWPNLLRLTAAGFAGAVGGADAVVLDGFSRAAGRPDAFARRAARNTQLILMEEAHIGRVADPAAGSWYLDHRTRDLAEAGWAEFQRIEREGGIVASLRGGALQSRVAASRAAGKAVLADGGGQMVGVTKFVDADVRPVSVEASVPESPATGGDRCPPLPPLRWAEAFEGEAA</sequence>
<dbReference type="GO" id="GO:0019678">
    <property type="term" value="P:propionate metabolic process, methylmalonyl pathway"/>
    <property type="evidence" value="ECO:0007669"/>
    <property type="project" value="TreeGrafter"/>
</dbReference>
<dbReference type="HOGENOM" id="CLU_009523_6_2_5"/>
<protein>
    <submittedName>
        <fullName evidence="2">Methylmalonyl-CoA mutase</fullName>
        <ecNumber evidence="2">5.4.99.2</ecNumber>
    </submittedName>
</protein>
<dbReference type="GO" id="GO:0031419">
    <property type="term" value="F:cobalamin binding"/>
    <property type="evidence" value="ECO:0007669"/>
    <property type="project" value="InterPro"/>
</dbReference>
<evidence type="ECO:0000259" key="1">
    <source>
        <dbReference type="Pfam" id="PF01642"/>
    </source>
</evidence>
<evidence type="ECO:0000313" key="3">
    <source>
        <dbReference type="Proteomes" id="UP000002696"/>
    </source>
</evidence>
<dbReference type="BioCyc" id="BSUB633149:G1GM8-3179-MONOMER"/>
<accession>D9QFF3</accession>
<dbReference type="Proteomes" id="UP000002696">
    <property type="component" value="Chromosome"/>
</dbReference>
<dbReference type="InterPro" id="IPR016176">
    <property type="entry name" value="Cbl-dep_enz_cat"/>
</dbReference>
<evidence type="ECO:0000313" key="2">
    <source>
        <dbReference type="EMBL" id="ADL02468.1"/>
    </source>
</evidence>
<feature type="domain" description="Methylmalonyl-CoA mutase alpha/beta chain catalytic" evidence="1">
    <location>
        <begin position="155"/>
        <end position="433"/>
    </location>
</feature>
<organism evidence="2 3">
    <name type="scientific">Brevundimonas subvibrioides (strain ATCC 15264 / DSM 4735 / LMG 14903 / NBRC 16000 / CB 81)</name>
    <name type="common">Caulobacter subvibrioides</name>
    <dbReference type="NCBI Taxonomy" id="633149"/>
    <lineage>
        <taxon>Bacteria</taxon>
        <taxon>Pseudomonadati</taxon>
        <taxon>Pseudomonadota</taxon>
        <taxon>Alphaproteobacteria</taxon>
        <taxon>Caulobacterales</taxon>
        <taxon>Caulobacteraceae</taxon>
        <taxon>Brevundimonas</taxon>
    </lineage>
</organism>
<dbReference type="GO" id="GO:0005737">
    <property type="term" value="C:cytoplasm"/>
    <property type="evidence" value="ECO:0007669"/>
    <property type="project" value="TreeGrafter"/>
</dbReference>
<reference evidence="3" key="1">
    <citation type="journal article" date="2011" name="J. Bacteriol.">
        <title>Genome sequences of eight morphologically diverse alphaproteobacteria.</title>
        <authorList>
            <consortium name="US DOE Joint Genome Institute"/>
            <person name="Brown P.J."/>
            <person name="Kysela D.T."/>
            <person name="Buechlein A."/>
            <person name="Hemmerich C."/>
            <person name="Brun Y.V."/>
        </authorList>
    </citation>
    <scope>NUCLEOTIDE SEQUENCE [LARGE SCALE GENOMIC DNA]</scope>
    <source>
        <strain evidence="3">ATCC 15264 / DSM 4735 / LMG 14903 / NBRC 16000 / CB 81</strain>
    </source>
</reference>
<dbReference type="AlphaFoldDB" id="D9QFF3"/>
<dbReference type="SUPFAM" id="SSF51703">
    <property type="entry name" value="Cobalamin (vitamin B12)-dependent enzymes"/>
    <property type="match status" value="1"/>
</dbReference>
<dbReference type="PANTHER" id="PTHR48101">
    <property type="entry name" value="METHYLMALONYL-COA MUTASE, MITOCHONDRIAL-RELATED"/>
    <property type="match status" value="1"/>
</dbReference>
<proteinExistence type="predicted"/>
<dbReference type="InterPro" id="IPR006099">
    <property type="entry name" value="MeMalonylCoA_mutase_a/b_cat"/>
</dbReference>
<dbReference type="EC" id="5.4.99.2" evidence="2"/>
<keyword evidence="2" id="KW-0413">Isomerase</keyword>